<name>A0ABT9VFF9_9BACI</name>
<dbReference type="RefSeq" id="WP_306976367.1">
    <property type="nucleotide sequence ID" value="NZ_JAUSTQ010000006.1"/>
</dbReference>
<evidence type="ECO:0000313" key="2">
    <source>
        <dbReference type="EMBL" id="MDQ0159689.1"/>
    </source>
</evidence>
<gene>
    <name evidence="2" type="ORF">J2S77_001675</name>
</gene>
<sequence length="126" mass="14243">MNIVCEESCGNAPRKALLRDFSIALTSGDVDSFQEFAIDDLEWQYVGGDKIVGLDQLRHTIQSKGEDNIQELRLENIITHGKTAAVDGVIHYENETYMFCDVYEFNRADKNGKIKKVKSYLIPVPS</sequence>
<proteinExistence type="predicted"/>
<comment type="caution">
    <text evidence="2">The sequence shown here is derived from an EMBL/GenBank/DDBJ whole genome shotgun (WGS) entry which is preliminary data.</text>
</comment>
<dbReference type="SUPFAM" id="SSF54427">
    <property type="entry name" value="NTF2-like"/>
    <property type="match status" value="1"/>
</dbReference>
<dbReference type="Proteomes" id="UP001224359">
    <property type="component" value="Unassembled WGS sequence"/>
</dbReference>
<reference evidence="2 3" key="1">
    <citation type="submission" date="2023-07" db="EMBL/GenBank/DDBJ databases">
        <title>Genomic Encyclopedia of Type Strains, Phase IV (KMG-IV): sequencing the most valuable type-strain genomes for metagenomic binning, comparative biology and taxonomic classification.</title>
        <authorList>
            <person name="Goeker M."/>
        </authorList>
    </citation>
    <scope>NUCLEOTIDE SEQUENCE [LARGE SCALE GENOMIC DNA]</scope>
    <source>
        <strain evidence="2 3">DSM 16460</strain>
    </source>
</reference>
<evidence type="ECO:0000313" key="3">
    <source>
        <dbReference type="Proteomes" id="UP001224359"/>
    </source>
</evidence>
<dbReference type="Pfam" id="PF12680">
    <property type="entry name" value="SnoaL_2"/>
    <property type="match status" value="1"/>
</dbReference>
<dbReference type="InterPro" id="IPR032710">
    <property type="entry name" value="NTF2-like_dom_sf"/>
</dbReference>
<accession>A0ABT9VFF9</accession>
<dbReference type="Gene3D" id="3.10.450.50">
    <property type="match status" value="1"/>
</dbReference>
<organism evidence="2 3">
    <name type="scientific">Alkalibacillus salilacus</name>
    <dbReference type="NCBI Taxonomy" id="284582"/>
    <lineage>
        <taxon>Bacteria</taxon>
        <taxon>Bacillati</taxon>
        <taxon>Bacillota</taxon>
        <taxon>Bacilli</taxon>
        <taxon>Bacillales</taxon>
        <taxon>Bacillaceae</taxon>
        <taxon>Alkalibacillus</taxon>
    </lineage>
</organism>
<dbReference type="InterPro" id="IPR037401">
    <property type="entry name" value="SnoaL-like"/>
</dbReference>
<evidence type="ECO:0000259" key="1">
    <source>
        <dbReference type="Pfam" id="PF12680"/>
    </source>
</evidence>
<dbReference type="EMBL" id="JAUSTQ010000006">
    <property type="protein sequence ID" value="MDQ0159689.1"/>
    <property type="molecule type" value="Genomic_DNA"/>
</dbReference>
<feature type="domain" description="SnoaL-like" evidence="1">
    <location>
        <begin position="19"/>
        <end position="115"/>
    </location>
</feature>
<keyword evidence="3" id="KW-1185">Reference proteome</keyword>
<protein>
    <recommendedName>
        <fullName evidence="1">SnoaL-like domain-containing protein</fullName>
    </recommendedName>
</protein>